<dbReference type="RefSeq" id="XP_062681718.1">
    <property type="nucleotide sequence ID" value="XM_062821706.1"/>
</dbReference>
<dbReference type="EMBL" id="JAUEPP010000004">
    <property type="protein sequence ID" value="KAK3345105.1"/>
    <property type="molecule type" value="Genomic_DNA"/>
</dbReference>
<dbReference type="GeneID" id="87858860"/>
<protein>
    <submittedName>
        <fullName evidence="2">Heterokaryon incompatibility protein-domain-containing protein</fullName>
    </submittedName>
</protein>
<gene>
    <name evidence="2" type="ORF">B0H65DRAFT_195202</name>
</gene>
<keyword evidence="3" id="KW-1185">Reference proteome</keyword>
<dbReference type="AlphaFoldDB" id="A0AAE0JFG2"/>
<dbReference type="InterPro" id="IPR052895">
    <property type="entry name" value="HetReg/Transcr_Mod"/>
</dbReference>
<evidence type="ECO:0000259" key="1">
    <source>
        <dbReference type="Pfam" id="PF06985"/>
    </source>
</evidence>
<evidence type="ECO:0000313" key="2">
    <source>
        <dbReference type="EMBL" id="KAK3345105.1"/>
    </source>
</evidence>
<reference evidence="2" key="1">
    <citation type="journal article" date="2023" name="Mol. Phylogenet. Evol.">
        <title>Genome-scale phylogeny and comparative genomics of the fungal order Sordariales.</title>
        <authorList>
            <person name="Hensen N."/>
            <person name="Bonometti L."/>
            <person name="Westerberg I."/>
            <person name="Brannstrom I.O."/>
            <person name="Guillou S."/>
            <person name="Cros-Aarteil S."/>
            <person name="Calhoun S."/>
            <person name="Haridas S."/>
            <person name="Kuo A."/>
            <person name="Mondo S."/>
            <person name="Pangilinan J."/>
            <person name="Riley R."/>
            <person name="LaButti K."/>
            <person name="Andreopoulos B."/>
            <person name="Lipzen A."/>
            <person name="Chen C."/>
            <person name="Yan M."/>
            <person name="Daum C."/>
            <person name="Ng V."/>
            <person name="Clum A."/>
            <person name="Steindorff A."/>
            <person name="Ohm R.A."/>
            <person name="Martin F."/>
            <person name="Silar P."/>
            <person name="Natvig D.O."/>
            <person name="Lalanne C."/>
            <person name="Gautier V."/>
            <person name="Ament-Velasquez S.L."/>
            <person name="Kruys A."/>
            <person name="Hutchinson M.I."/>
            <person name="Powell A.J."/>
            <person name="Barry K."/>
            <person name="Miller A.N."/>
            <person name="Grigoriev I.V."/>
            <person name="Debuchy R."/>
            <person name="Gladieux P."/>
            <person name="Hiltunen Thoren M."/>
            <person name="Johannesson H."/>
        </authorList>
    </citation>
    <scope>NUCLEOTIDE SEQUENCE</scope>
    <source>
        <strain evidence="2">CBS 560.94</strain>
    </source>
</reference>
<name>A0AAE0JFG2_9PEZI</name>
<dbReference type="InterPro" id="IPR010730">
    <property type="entry name" value="HET"/>
</dbReference>
<proteinExistence type="predicted"/>
<accession>A0AAE0JFG2</accession>
<sequence>MASDPGFWSNLGASMRSLYRNRPSRQRKSSNNSSDTYQQLVHEDSIRLVYLLPSSNANDPIELTMIPARLGEKPRYRALSYEWGLQDDQHDPVIMINSRYPLRARKNLYEALKEIRASPGEFANYPLWIDAICIDQRQEYGEKPHQVRLMGKIFGQAALVIAWLGLAGWYSDLAIDALEACSQYGRLSLPKHCCFVTRILEPLEPKQTFDTYPPWMTMKAIMLLCNRSYWRRVWILQEIHMSRSLVVRCGSRSITDTDLNRAFHTLKSFECIPHMRYKETHLRNYYRDLTKFLCITGSSVPLRHLQARENGHRSFGQWLQICVDGNFQATERRDYLFALLAISNDMRDLDLTVDYEVPLRTVMQQALPAIRRSYCAIKEDDRKSWDSFSREVDQLMGFHFERDPYTRQSSFLLRDPYTPHGSLFESADLETHWYQRVFHYVVPCTR</sequence>
<evidence type="ECO:0000313" key="3">
    <source>
        <dbReference type="Proteomes" id="UP001278500"/>
    </source>
</evidence>
<dbReference type="Pfam" id="PF06985">
    <property type="entry name" value="HET"/>
    <property type="match status" value="1"/>
</dbReference>
<feature type="domain" description="Heterokaryon incompatibility" evidence="1">
    <location>
        <begin position="76"/>
        <end position="238"/>
    </location>
</feature>
<dbReference type="PANTHER" id="PTHR24148">
    <property type="entry name" value="ANKYRIN REPEAT DOMAIN-CONTAINING PROTEIN 39 HOMOLOG-RELATED"/>
    <property type="match status" value="1"/>
</dbReference>
<dbReference type="PANTHER" id="PTHR24148:SF77">
    <property type="entry name" value="HETEROKARYON INCOMPATIBILITY DOMAIN-CONTAINING PROTEIN"/>
    <property type="match status" value="1"/>
</dbReference>
<reference evidence="2" key="2">
    <citation type="submission" date="2023-06" db="EMBL/GenBank/DDBJ databases">
        <authorList>
            <consortium name="Lawrence Berkeley National Laboratory"/>
            <person name="Haridas S."/>
            <person name="Hensen N."/>
            <person name="Bonometti L."/>
            <person name="Westerberg I."/>
            <person name="Brannstrom I.O."/>
            <person name="Guillou S."/>
            <person name="Cros-Aarteil S."/>
            <person name="Calhoun S."/>
            <person name="Kuo A."/>
            <person name="Mondo S."/>
            <person name="Pangilinan J."/>
            <person name="Riley R."/>
            <person name="Labutti K."/>
            <person name="Andreopoulos B."/>
            <person name="Lipzen A."/>
            <person name="Chen C."/>
            <person name="Yanf M."/>
            <person name="Daum C."/>
            <person name="Ng V."/>
            <person name="Clum A."/>
            <person name="Steindorff A."/>
            <person name="Ohm R."/>
            <person name="Martin F."/>
            <person name="Silar P."/>
            <person name="Natvig D."/>
            <person name="Lalanne C."/>
            <person name="Gautier V."/>
            <person name="Ament-Velasquez S.L."/>
            <person name="Kruys A."/>
            <person name="Hutchinson M.I."/>
            <person name="Powell A.J."/>
            <person name="Barry K."/>
            <person name="Miller A.N."/>
            <person name="Grigoriev I.V."/>
            <person name="Debuchy R."/>
            <person name="Gladieux P."/>
            <person name="Thoren M.H."/>
            <person name="Johannesson H."/>
        </authorList>
    </citation>
    <scope>NUCLEOTIDE SEQUENCE</scope>
    <source>
        <strain evidence="2">CBS 560.94</strain>
    </source>
</reference>
<organism evidence="2 3">
    <name type="scientific">Neurospora tetraspora</name>
    <dbReference type="NCBI Taxonomy" id="94610"/>
    <lineage>
        <taxon>Eukaryota</taxon>
        <taxon>Fungi</taxon>
        <taxon>Dikarya</taxon>
        <taxon>Ascomycota</taxon>
        <taxon>Pezizomycotina</taxon>
        <taxon>Sordariomycetes</taxon>
        <taxon>Sordariomycetidae</taxon>
        <taxon>Sordariales</taxon>
        <taxon>Sordariaceae</taxon>
        <taxon>Neurospora</taxon>
    </lineage>
</organism>
<dbReference type="Proteomes" id="UP001278500">
    <property type="component" value="Unassembled WGS sequence"/>
</dbReference>
<comment type="caution">
    <text evidence="2">The sequence shown here is derived from an EMBL/GenBank/DDBJ whole genome shotgun (WGS) entry which is preliminary data.</text>
</comment>